<evidence type="ECO:0000313" key="1">
    <source>
        <dbReference type="Proteomes" id="UP000095282"/>
    </source>
</evidence>
<sequence length="421" mass="49591">MSIPLSYGSMTTILERTEANKRFETARRCSSFDKTDRVTPLWIDYMKLERGSGPNIMKINGTTYTTGTVRVYPKGVKIPFYHKKENKGGGVFHDFDQYGMSRREEEGSNGESEQMDEVQFSSELEFQERQFHELLHYMDFRKDICSYDGDSLLYAMYEEDGDDIVLRDIEMAREDLQLLYNRRDKNRVAYKPMSQLLIRSTDGEDIIKRSNRSLMECEDALFKTLFGNRDSINVKCLEIDYRYETPSFHPDLKLKVQELKLAYYPHKLLDAVLQIIDPSCLPLKRVSLDYLSNSKHDLINSAKTLVIWNLNTYSFDELTKLPNREVIIYYQSYYRDIFDDAILKWMEQERPIGSYCLVYLLDEKNISRTMEKLKKHGDQISQRCINIPKNDSSIVQVTYWSKETVWPCRTVWLLKWEVVAA</sequence>
<dbReference type="WBParaSite" id="Csp11.Scaffold581.g4576.t1">
    <property type="protein sequence ID" value="Csp11.Scaffold581.g4576.t1"/>
    <property type="gene ID" value="Csp11.Scaffold581.g4576"/>
</dbReference>
<protein>
    <submittedName>
        <fullName evidence="2">F-box domain-containing protein</fullName>
    </submittedName>
</protein>
<dbReference type="Proteomes" id="UP000095282">
    <property type="component" value="Unplaced"/>
</dbReference>
<accession>A0A1I7TCJ1</accession>
<reference evidence="2" key="1">
    <citation type="submission" date="2016-11" db="UniProtKB">
        <authorList>
            <consortium name="WormBaseParasite"/>
        </authorList>
    </citation>
    <scope>IDENTIFICATION</scope>
</reference>
<dbReference type="eggNOG" id="ENOG502TJW7">
    <property type="taxonomic scope" value="Eukaryota"/>
</dbReference>
<dbReference type="Pfam" id="PF12078">
    <property type="entry name" value="DUF3557"/>
    <property type="match status" value="1"/>
</dbReference>
<organism evidence="1 2">
    <name type="scientific">Caenorhabditis tropicalis</name>
    <dbReference type="NCBI Taxonomy" id="1561998"/>
    <lineage>
        <taxon>Eukaryota</taxon>
        <taxon>Metazoa</taxon>
        <taxon>Ecdysozoa</taxon>
        <taxon>Nematoda</taxon>
        <taxon>Chromadorea</taxon>
        <taxon>Rhabditida</taxon>
        <taxon>Rhabditina</taxon>
        <taxon>Rhabditomorpha</taxon>
        <taxon>Rhabditoidea</taxon>
        <taxon>Rhabditidae</taxon>
        <taxon>Peloderinae</taxon>
        <taxon>Caenorhabditis</taxon>
    </lineage>
</organism>
<name>A0A1I7TCJ1_9PELO</name>
<dbReference type="PANTHER" id="PTHR31379:SF1">
    <property type="entry name" value="F-BOX C PROTEIN-RELATED"/>
    <property type="match status" value="1"/>
</dbReference>
<dbReference type="PANTHER" id="PTHR31379">
    <property type="entry name" value="F-BOX C PROTEIN-RELATED-RELATED"/>
    <property type="match status" value="1"/>
</dbReference>
<dbReference type="InterPro" id="IPR021942">
    <property type="entry name" value="DUF3557"/>
</dbReference>
<dbReference type="AlphaFoldDB" id="A0A1I7TCJ1"/>
<evidence type="ECO:0000313" key="2">
    <source>
        <dbReference type="WBParaSite" id="Csp11.Scaffold581.g4576.t1"/>
    </source>
</evidence>
<keyword evidence="1" id="KW-1185">Reference proteome</keyword>
<proteinExistence type="predicted"/>